<dbReference type="PROSITE" id="PS50806">
    <property type="entry name" value="KRAB_RELATED"/>
    <property type="match status" value="1"/>
</dbReference>
<dbReference type="SUPFAM" id="SSF109640">
    <property type="entry name" value="KRAB domain (Kruppel-associated box)"/>
    <property type="match status" value="1"/>
</dbReference>
<dbReference type="Proteomes" id="UP000050525">
    <property type="component" value="Unassembled WGS sequence"/>
</dbReference>
<organism evidence="4 5">
    <name type="scientific">Alligator mississippiensis</name>
    <name type="common">American alligator</name>
    <dbReference type="NCBI Taxonomy" id="8496"/>
    <lineage>
        <taxon>Eukaryota</taxon>
        <taxon>Metazoa</taxon>
        <taxon>Chordata</taxon>
        <taxon>Craniata</taxon>
        <taxon>Vertebrata</taxon>
        <taxon>Euteleostomi</taxon>
        <taxon>Archelosauria</taxon>
        <taxon>Archosauria</taxon>
        <taxon>Crocodylia</taxon>
        <taxon>Alligatoridae</taxon>
        <taxon>Alligatorinae</taxon>
        <taxon>Alligator</taxon>
    </lineage>
</organism>
<sequence>MATAVPAQLWEAFEDVALYFTRKEWEQLQDGDKMLYREQMLRNYQALVSLGYQGPTPDLIGRIQQGEVELWVYDDEEPGECICSEGLSPAHTGMVSRADQWPPEEDPANLEVVSTRNQLPMAWEQRAAELQKSLTSLSPAHFLPGERSEQRESRLHSQGHLGGCPVEGSPVDQAPSVQLLCSSKAALTISLLLQF</sequence>
<feature type="region of interest" description="Disordered" evidence="1">
    <location>
        <begin position="140"/>
        <end position="160"/>
    </location>
</feature>
<dbReference type="AlphaFoldDB" id="A0A151PGD2"/>
<dbReference type="InterPro" id="IPR050169">
    <property type="entry name" value="Krueppel_C2H2_ZnF"/>
</dbReference>
<evidence type="ECO:0000259" key="2">
    <source>
        <dbReference type="PROSITE" id="PS50805"/>
    </source>
</evidence>
<feature type="compositionally biased region" description="Basic and acidic residues" evidence="1">
    <location>
        <begin position="144"/>
        <end position="155"/>
    </location>
</feature>
<dbReference type="EMBL" id="AKHW03000257">
    <property type="protein sequence ID" value="KYO48161.1"/>
    <property type="molecule type" value="Genomic_DNA"/>
</dbReference>
<proteinExistence type="predicted"/>
<dbReference type="InterPro" id="IPR003655">
    <property type="entry name" value="aKRAB"/>
</dbReference>
<name>A0A151PGD2_ALLMI</name>
<dbReference type="Gene3D" id="6.10.140.140">
    <property type="match status" value="1"/>
</dbReference>
<dbReference type="InterPro" id="IPR001909">
    <property type="entry name" value="KRAB"/>
</dbReference>
<evidence type="ECO:0000313" key="5">
    <source>
        <dbReference type="Proteomes" id="UP000050525"/>
    </source>
</evidence>
<protein>
    <submittedName>
        <fullName evidence="4">Uncharacterized protein</fullName>
    </submittedName>
</protein>
<keyword evidence="5" id="KW-1185">Reference proteome</keyword>
<gene>
    <name evidence="4" type="ORF">Y1Q_0001962</name>
</gene>
<dbReference type="SMART" id="SM00349">
    <property type="entry name" value="KRAB"/>
    <property type="match status" value="1"/>
</dbReference>
<feature type="domain" description="KRAB" evidence="2">
    <location>
        <begin position="11"/>
        <end position="83"/>
    </location>
</feature>
<dbReference type="PANTHER" id="PTHR23232:SF142">
    <property type="entry name" value="GASTRULA ZINC FINGER PROTEIN XLCGF57.1-LIKE-RELATED"/>
    <property type="match status" value="1"/>
</dbReference>
<feature type="domain" description="KRAB-related" evidence="3">
    <location>
        <begin position="8"/>
        <end position="72"/>
    </location>
</feature>
<evidence type="ECO:0000259" key="3">
    <source>
        <dbReference type="PROSITE" id="PS50806"/>
    </source>
</evidence>
<dbReference type="PANTHER" id="PTHR23232">
    <property type="entry name" value="KRAB DOMAIN C2H2 ZINC FINGER"/>
    <property type="match status" value="1"/>
</dbReference>
<accession>A0A151PGD2</accession>
<evidence type="ECO:0000256" key="1">
    <source>
        <dbReference type="SAM" id="MobiDB-lite"/>
    </source>
</evidence>
<reference evidence="4 5" key="1">
    <citation type="journal article" date="2012" name="Genome Biol.">
        <title>Sequencing three crocodilian genomes to illuminate the evolution of archosaurs and amniotes.</title>
        <authorList>
            <person name="St John J.A."/>
            <person name="Braun E.L."/>
            <person name="Isberg S.R."/>
            <person name="Miles L.G."/>
            <person name="Chong A.Y."/>
            <person name="Gongora J."/>
            <person name="Dalzell P."/>
            <person name="Moran C."/>
            <person name="Bed'hom B."/>
            <person name="Abzhanov A."/>
            <person name="Burgess S.C."/>
            <person name="Cooksey A.M."/>
            <person name="Castoe T.A."/>
            <person name="Crawford N.G."/>
            <person name="Densmore L.D."/>
            <person name="Drew J.C."/>
            <person name="Edwards S.V."/>
            <person name="Faircloth B.C."/>
            <person name="Fujita M.K."/>
            <person name="Greenwold M.J."/>
            <person name="Hoffmann F.G."/>
            <person name="Howard J.M."/>
            <person name="Iguchi T."/>
            <person name="Janes D.E."/>
            <person name="Khan S.Y."/>
            <person name="Kohno S."/>
            <person name="de Koning A.J."/>
            <person name="Lance S.L."/>
            <person name="McCarthy F.M."/>
            <person name="McCormack J.E."/>
            <person name="Merchant M.E."/>
            <person name="Peterson D.G."/>
            <person name="Pollock D.D."/>
            <person name="Pourmand N."/>
            <person name="Raney B.J."/>
            <person name="Roessler K.A."/>
            <person name="Sanford J.R."/>
            <person name="Sawyer R.H."/>
            <person name="Schmidt C.J."/>
            <person name="Triplett E.W."/>
            <person name="Tuberville T.D."/>
            <person name="Venegas-Anaya M."/>
            <person name="Howard J.T."/>
            <person name="Jarvis E.D."/>
            <person name="Guillette L.J.Jr."/>
            <person name="Glenn T.C."/>
            <person name="Green R.E."/>
            <person name="Ray D.A."/>
        </authorList>
    </citation>
    <scope>NUCLEOTIDE SEQUENCE [LARGE SCALE GENOMIC DNA]</scope>
    <source>
        <strain evidence="4">KSC_2009_1</strain>
    </source>
</reference>
<comment type="caution">
    <text evidence="4">The sequence shown here is derived from an EMBL/GenBank/DDBJ whole genome shotgun (WGS) entry which is preliminary data.</text>
</comment>
<dbReference type="GO" id="GO:0006355">
    <property type="term" value="P:regulation of DNA-templated transcription"/>
    <property type="evidence" value="ECO:0007669"/>
    <property type="project" value="InterPro"/>
</dbReference>
<dbReference type="CDD" id="cd07765">
    <property type="entry name" value="KRAB_A-box"/>
    <property type="match status" value="1"/>
</dbReference>
<dbReference type="InterPro" id="IPR036051">
    <property type="entry name" value="KRAB_dom_sf"/>
</dbReference>
<dbReference type="PROSITE" id="PS50805">
    <property type="entry name" value="KRAB"/>
    <property type="match status" value="1"/>
</dbReference>
<dbReference type="Pfam" id="PF01352">
    <property type="entry name" value="KRAB"/>
    <property type="match status" value="1"/>
</dbReference>
<evidence type="ECO:0000313" key="4">
    <source>
        <dbReference type="EMBL" id="KYO48161.1"/>
    </source>
</evidence>